<feature type="compositionally biased region" description="Polar residues" evidence="1">
    <location>
        <begin position="160"/>
        <end position="175"/>
    </location>
</feature>
<evidence type="ECO:0000256" key="1">
    <source>
        <dbReference type="SAM" id="MobiDB-lite"/>
    </source>
</evidence>
<feature type="compositionally biased region" description="Polar residues" evidence="1">
    <location>
        <begin position="26"/>
        <end position="42"/>
    </location>
</feature>
<evidence type="ECO:0000313" key="2">
    <source>
        <dbReference type="EMBL" id="EIC03191.1"/>
    </source>
</evidence>
<proteinExistence type="predicted"/>
<feature type="compositionally biased region" description="Basic and acidic residues" evidence="1">
    <location>
        <begin position="45"/>
        <end position="54"/>
    </location>
</feature>
<keyword evidence="3" id="KW-1185">Reference proteome</keyword>
<feature type="non-terminal residue" evidence="2">
    <location>
        <position position="175"/>
    </location>
</feature>
<evidence type="ECO:0000313" key="3">
    <source>
        <dbReference type="Proteomes" id="UP000003571"/>
    </source>
</evidence>
<feature type="region of interest" description="Disordered" evidence="1">
    <location>
        <begin position="1"/>
        <end position="175"/>
    </location>
</feature>
<name>H7EGV0_9SPIR</name>
<feature type="compositionally biased region" description="Polar residues" evidence="1">
    <location>
        <begin position="136"/>
        <end position="145"/>
    </location>
</feature>
<feature type="compositionally biased region" description="Low complexity" evidence="1">
    <location>
        <begin position="81"/>
        <end position="98"/>
    </location>
</feature>
<reference evidence="2 3" key="1">
    <citation type="submission" date="2011-09" db="EMBL/GenBank/DDBJ databases">
        <title>The draft genome of Treponema saccharophilum DSM 2985.</title>
        <authorList>
            <consortium name="US DOE Joint Genome Institute (JGI-PGF)"/>
            <person name="Lucas S."/>
            <person name="Copeland A."/>
            <person name="Lapidus A."/>
            <person name="Glavina del Rio T."/>
            <person name="Dalin E."/>
            <person name="Tice H."/>
            <person name="Bruce D."/>
            <person name="Goodwin L."/>
            <person name="Pitluck S."/>
            <person name="Peters L."/>
            <person name="Kyrpides N."/>
            <person name="Mavromatis K."/>
            <person name="Ivanova N."/>
            <person name="Markowitz V."/>
            <person name="Cheng J.-F."/>
            <person name="Hugenholtz P."/>
            <person name="Woyke T."/>
            <person name="Wu D."/>
            <person name="Gronow S."/>
            <person name="Wellnitz S."/>
            <person name="Brambilla E."/>
            <person name="Klenk H.-P."/>
            <person name="Eisen J.A."/>
        </authorList>
    </citation>
    <scope>NUCLEOTIDE SEQUENCE [LARGE SCALE GENOMIC DNA]</scope>
    <source>
        <strain evidence="2 3">DSM 2985</strain>
    </source>
</reference>
<feature type="non-terminal residue" evidence="2">
    <location>
        <position position="1"/>
    </location>
</feature>
<organism evidence="2 3">
    <name type="scientific">Treponema saccharophilum DSM 2985</name>
    <dbReference type="NCBI Taxonomy" id="907348"/>
    <lineage>
        <taxon>Bacteria</taxon>
        <taxon>Pseudomonadati</taxon>
        <taxon>Spirochaetota</taxon>
        <taxon>Spirochaetia</taxon>
        <taxon>Spirochaetales</taxon>
        <taxon>Treponemataceae</taxon>
        <taxon>Treponema</taxon>
    </lineage>
</organism>
<protein>
    <submittedName>
        <fullName evidence="2">Uncharacterized protein</fullName>
    </submittedName>
</protein>
<accession>H7EGV0</accession>
<gene>
    <name evidence="2" type="ORF">TresaDRAFT_2838</name>
</gene>
<dbReference type="AlphaFoldDB" id="H7EGV0"/>
<dbReference type="EMBL" id="AGRW01000007">
    <property type="protein sequence ID" value="EIC03191.1"/>
    <property type="molecule type" value="Genomic_DNA"/>
</dbReference>
<comment type="caution">
    <text evidence="2">The sequence shown here is derived from an EMBL/GenBank/DDBJ whole genome shotgun (WGS) entry which is preliminary data.</text>
</comment>
<sequence length="175" mass="19273">PRSRGTQFLGGRTAAPTSRKTDRETNAGSSPKKSAKQKNNLTKFHPRDKSHHGAADAPHPRRSNSRSTPQENKSRNECGFTTKKSTNKKNNITKIQSTRKIPPRSRGCTASSAAEQPLQPAGKQVAQRMQVHHQKIPQTKKTTSPKFHPRAKSPPRSRGCTASSADHSRSNPQEN</sequence>
<dbReference type="Proteomes" id="UP000003571">
    <property type="component" value="Unassembled WGS sequence"/>
</dbReference>